<reference evidence="1 2" key="1">
    <citation type="submission" date="2023-10" db="EMBL/GenBank/DDBJ databases">
        <title>Chromosome-scale genome assembly provides insights into flower coloration mechanisms of Canna indica.</title>
        <authorList>
            <person name="Li C."/>
        </authorList>
    </citation>
    <scope>NUCLEOTIDE SEQUENCE [LARGE SCALE GENOMIC DNA]</scope>
    <source>
        <tissue evidence="1">Flower</tissue>
    </source>
</reference>
<organism evidence="1 2">
    <name type="scientific">Canna indica</name>
    <name type="common">Indian-shot</name>
    <dbReference type="NCBI Taxonomy" id="4628"/>
    <lineage>
        <taxon>Eukaryota</taxon>
        <taxon>Viridiplantae</taxon>
        <taxon>Streptophyta</taxon>
        <taxon>Embryophyta</taxon>
        <taxon>Tracheophyta</taxon>
        <taxon>Spermatophyta</taxon>
        <taxon>Magnoliopsida</taxon>
        <taxon>Liliopsida</taxon>
        <taxon>Zingiberales</taxon>
        <taxon>Cannaceae</taxon>
        <taxon>Canna</taxon>
    </lineage>
</organism>
<accession>A0AAQ3JR95</accession>
<name>A0AAQ3JR95_9LILI</name>
<evidence type="ECO:0000313" key="1">
    <source>
        <dbReference type="EMBL" id="WOK93734.1"/>
    </source>
</evidence>
<proteinExistence type="predicted"/>
<sequence length="128" mass="13801">MRTFAAVPKNSSHATSPAPNHCPVADTNALRDAMKVPARHAESVGFIAASVERPRRKGNARIGKSSVRGHALVCLDVASTHVIEVATLALAGIVHFREEGHAHVERRNTGGYPVTQMCLHVDPHARKF</sequence>
<dbReference type="EMBL" id="CP136890">
    <property type="protein sequence ID" value="WOK93734.1"/>
    <property type="molecule type" value="Genomic_DNA"/>
</dbReference>
<evidence type="ECO:0000313" key="2">
    <source>
        <dbReference type="Proteomes" id="UP001327560"/>
    </source>
</evidence>
<protein>
    <submittedName>
        <fullName evidence="1">Uncharacterized protein</fullName>
    </submittedName>
</protein>
<gene>
    <name evidence="1" type="ORF">Cni_G02434</name>
</gene>
<keyword evidence="2" id="KW-1185">Reference proteome</keyword>
<dbReference type="AlphaFoldDB" id="A0AAQ3JR95"/>
<dbReference type="Proteomes" id="UP001327560">
    <property type="component" value="Chromosome 1"/>
</dbReference>